<organism evidence="1 2">
    <name type="scientific">Heracleum sosnowskyi</name>
    <dbReference type="NCBI Taxonomy" id="360622"/>
    <lineage>
        <taxon>Eukaryota</taxon>
        <taxon>Viridiplantae</taxon>
        <taxon>Streptophyta</taxon>
        <taxon>Embryophyta</taxon>
        <taxon>Tracheophyta</taxon>
        <taxon>Spermatophyta</taxon>
        <taxon>Magnoliopsida</taxon>
        <taxon>eudicotyledons</taxon>
        <taxon>Gunneridae</taxon>
        <taxon>Pentapetalae</taxon>
        <taxon>asterids</taxon>
        <taxon>campanulids</taxon>
        <taxon>Apiales</taxon>
        <taxon>Apiaceae</taxon>
        <taxon>Apioideae</taxon>
        <taxon>apioid superclade</taxon>
        <taxon>Tordylieae</taxon>
        <taxon>Tordyliinae</taxon>
        <taxon>Heracleum</taxon>
    </lineage>
</organism>
<sequence length="383" mass="43738">MNLFIRCIKNSYVSQEVLGFVGNFDNAAKFNWCKLVIQGLKRGSKLWIEDPETQYYTGSLMFLIYFYPDRVNNAQFQVEKTSPAFLGWKNSLIIQRDGVEDLDNSFGEGDIEQDFELPKNSIEDGINCLTDNDLDEEHVEFLLLVFYDDINAFFLLLKVFKDKSVDDMVIEVQNEGTCQDDTKNAQKDFTIELKDEIKQFKEIQIRCRNKLAMARAYFPTNPDVKDLEDEFARLHKSPIIGKHVQESISSNNISCKIPVPQYPLYSAAISLFGGSLVPYYLEEIANWGPDIHNLRYSATSPLGRKANEGYYSNVHGICECGFLLIPNHLSSSYFSYLDCPLCRTTMELLDSTQKPSTPENSTEVLILTPENSREVPRDPAILV</sequence>
<dbReference type="Proteomes" id="UP001237642">
    <property type="component" value="Unassembled WGS sequence"/>
</dbReference>
<gene>
    <name evidence="1" type="ORF">POM88_042001</name>
</gene>
<dbReference type="PANTHER" id="PTHR34835">
    <property type="entry name" value="OS07G0283600 PROTEIN-RELATED"/>
    <property type="match status" value="1"/>
</dbReference>
<evidence type="ECO:0000313" key="1">
    <source>
        <dbReference type="EMBL" id="KAK1366440.1"/>
    </source>
</evidence>
<protein>
    <submittedName>
        <fullName evidence="1">Uncharacterized protein</fullName>
    </submittedName>
</protein>
<name>A0AAD8HFB5_9APIA</name>
<evidence type="ECO:0000313" key="2">
    <source>
        <dbReference type="Proteomes" id="UP001237642"/>
    </source>
</evidence>
<comment type="caution">
    <text evidence="1">The sequence shown here is derived from an EMBL/GenBank/DDBJ whole genome shotgun (WGS) entry which is preliminary data.</text>
</comment>
<dbReference type="EMBL" id="JAUIZM010000009">
    <property type="protein sequence ID" value="KAK1366440.1"/>
    <property type="molecule type" value="Genomic_DNA"/>
</dbReference>
<dbReference type="Gene3D" id="3.40.640.10">
    <property type="entry name" value="Type I PLP-dependent aspartate aminotransferase-like (Major domain)"/>
    <property type="match status" value="1"/>
</dbReference>
<reference evidence="1" key="2">
    <citation type="submission" date="2023-05" db="EMBL/GenBank/DDBJ databases">
        <authorList>
            <person name="Schelkunov M.I."/>
        </authorList>
    </citation>
    <scope>NUCLEOTIDE SEQUENCE</scope>
    <source>
        <strain evidence="1">Hsosn_3</strain>
        <tissue evidence="1">Leaf</tissue>
    </source>
</reference>
<proteinExistence type="predicted"/>
<keyword evidence="2" id="KW-1185">Reference proteome</keyword>
<reference evidence="1" key="1">
    <citation type="submission" date="2023-02" db="EMBL/GenBank/DDBJ databases">
        <title>Genome of toxic invasive species Heracleum sosnowskyi carries increased number of genes despite the absence of recent whole-genome duplications.</title>
        <authorList>
            <person name="Schelkunov M."/>
            <person name="Shtratnikova V."/>
            <person name="Makarenko M."/>
            <person name="Klepikova A."/>
            <person name="Omelchenko D."/>
            <person name="Novikova G."/>
            <person name="Obukhova E."/>
            <person name="Bogdanov V."/>
            <person name="Penin A."/>
            <person name="Logacheva M."/>
        </authorList>
    </citation>
    <scope>NUCLEOTIDE SEQUENCE</scope>
    <source>
        <strain evidence="1">Hsosn_3</strain>
        <tissue evidence="1">Leaf</tissue>
    </source>
</reference>
<accession>A0AAD8HFB5</accession>
<dbReference type="AlphaFoldDB" id="A0AAD8HFB5"/>
<dbReference type="InterPro" id="IPR015421">
    <property type="entry name" value="PyrdxlP-dep_Trfase_major"/>
</dbReference>